<gene>
    <name evidence="1" type="ORF">OCV77_02030</name>
</gene>
<sequence length="161" mass="18287">MSKVLKNGITVLVVAVCGFVCLIALLLYASGELKYASYELESAVKPELVSATAERIDSGTLKNVRDDRDYYKVKLMLQNNSNYGYWDSSLYFTYKKPDNSNAYIQEMEHTSAFDRWQDGRYFPAGKAAVSERIIEVDKDCREVKISQRGDDTDPVTVQLEK</sequence>
<dbReference type="RefSeq" id="WP_118797060.1">
    <property type="nucleotide sequence ID" value="NZ_JAOQKJ010000002.1"/>
</dbReference>
<keyword evidence="2" id="KW-1185">Reference proteome</keyword>
<evidence type="ECO:0008006" key="3">
    <source>
        <dbReference type="Google" id="ProtNLM"/>
    </source>
</evidence>
<evidence type="ECO:0000313" key="2">
    <source>
        <dbReference type="Proteomes" id="UP001652432"/>
    </source>
</evidence>
<evidence type="ECO:0000313" key="1">
    <source>
        <dbReference type="EMBL" id="MCU6743291.1"/>
    </source>
</evidence>
<dbReference type="Proteomes" id="UP001652432">
    <property type="component" value="Unassembled WGS sequence"/>
</dbReference>
<dbReference type="EMBL" id="JAOQKJ010000002">
    <property type="protein sequence ID" value="MCU6743291.1"/>
    <property type="molecule type" value="Genomic_DNA"/>
</dbReference>
<protein>
    <recommendedName>
        <fullName evidence="3">DUF4352 domain-containing protein</fullName>
    </recommendedName>
</protein>
<organism evidence="1 2">
    <name type="scientific">Suilimivivens aceti</name>
    <dbReference type="NCBI Taxonomy" id="2981774"/>
    <lineage>
        <taxon>Bacteria</taxon>
        <taxon>Bacillati</taxon>
        <taxon>Bacillota</taxon>
        <taxon>Clostridia</taxon>
        <taxon>Lachnospirales</taxon>
        <taxon>Lachnospiraceae</taxon>
        <taxon>Suilimivivens</taxon>
    </lineage>
</organism>
<proteinExistence type="predicted"/>
<reference evidence="1 2" key="1">
    <citation type="journal article" date="2021" name="ISME Commun">
        <title>Automated analysis of genomic sequences facilitates high-throughput and comprehensive description of bacteria.</title>
        <authorList>
            <person name="Hitch T.C.A."/>
        </authorList>
    </citation>
    <scope>NUCLEOTIDE SEQUENCE [LARGE SCALE GENOMIC DNA]</scope>
    <source>
        <strain evidence="1 2">Sanger_18</strain>
    </source>
</reference>
<name>A0ABT2T047_9FIRM</name>
<comment type="caution">
    <text evidence="1">The sequence shown here is derived from an EMBL/GenBank/DDBJ whole genome shotgun (WGS) entry which is preliminary data.</text>
</comment>
<accession>A0ABT2T047</accession>